<feature type="signal peptide" evidence="1">
    <location>
        <begin position="1"/>
        <end position="21"/>
    </location>
</feature>
<evidence type="ECO:0000313" key="2">
    <source>
        <dbReference type="EMBL" id="MFB9106697.1"/>
    </source>
</evidence>
<name>A0ABV5H455_9FLAO</name>
<comment type="caution">
    <text evidence="2">The sequence shown here is derived from an EMBL/GenBank/DDBJ whole genome shotgun (WGS) entry which is preliminary data.</text>
</comment>
<gene>
    <name evidence="2" type="ORF">ACFFU1_17445</name>
</gene>
<evidence type="ECO:0000313" key="3">
    <source>
        <dbReference type="Proteomes" id="UP001589590"/>
    </source>
</evidence>
<keyword evidence="3" id="KW-1185">Reference proteome</keyword>
<dbReference type="RefSeq" id="WP_290268602.1">
    <property type="nucleotide sequence ID" value="NZ_JAUFQP010000007.1"/>
</dbReference>
<sequence length="223" mass="23724">MKKNIFILGLFLVIFKTTVIAQTTGINTNTPTESLDVGEGNVRVRDINTNIGIGGQDRMVVADADGVLRTLDHGAYTLFHARLAANQSLVKSTISTMIFSAPLTTSPIYSYDTTTGVLTFNQVGNYLITLQGSFVNVTDQTQLLLGIRPVPDGPYLGRGSRYAAIDTGSTIGELLSYTTMIVVPSVGYQIRFIAAPNRNGGLLATESGSTGSGNVSNVTVQKI</sequence>
<keyword evidence="1" id="KW-0732">Signal</keyword>
<organism evidence="2 3">
    <name type="scientific">Algibacter miyuki</name>
    <dbReference type="NCBI Taxonomy" id="1306933"/>
    <lineage>
        <taxon>Bacteria</taxon>
        <taxon>Pseudomonadati</taxon>
        <taxon>Bacteroidota</taxon>
        <taxon>Flavobacteriia</taxon>
        <taxon>Flavobacteriales</taxon>
        <taxon>Flavobacteriaceae</taxon>
        <taxon>Algibacter</taxon>
    </lineage>
</organism>
<accession>A0ABV5H455</accession>
<dbReference type="Proteomes" id="UP001589590">
    <property type="component" value="Unassembled WGS sequence"/>
</dbReference>
<protein>
    <recommendedName>
        <fullName evidence="4">DUF4394 domain-containing protein</fullName>
    </recommendedName>
</protein>
<evidence type="ECO:0000256" key="1">
    <source>
        <dbReference type="SAM" id="SignalP"/>
    </source>
</evidence>
<dbReference type="EMBL" id="JBHMFA010000030">
    <property type="protein sequence ID" value="MFB9106697.1"/>
    <property type="molecule type" value="Genomic_DNA"/>
</dbReference>
<feature type="chain" id="PRO_5046083512" description="DUF4394 domain-containing protein" evidence="1">
    <location>
        <begin position="22"/>
        <end position="223"/>
    </location>
</feature>
<proteinExistence type="predicted"/>
<reference evidence="2 3" key="1">
    <citation type="submission" date="2024-09" db="EMBL/GenBank/DDBJ databases">
        <authorList>
            <person name="Sun Q."/>
            <person name="Mori K."/>
        </authorList>
    </citation>
    <scope>NUCLEOTIDE SEQUENCE [LARGE SCALE GENOMIC DNA]</scope>
    <source>
        <strain evidence="2 3">CECT 8300</strain>
    </source>
</reference>
<evidence type="ECO:0008006" key="4">
    <source>
        <dbReference type="Google" id="ProtNLM"/>
    </source>
</evidence>